<name>A0A267G8Z5_9PLAT</name>
<dbReference type="STRING" id="282301.A0A267G8Z5"/>
<dbReference type="SMART" id="SM00184">
    <property type="entry name" value="RING"/>
    <property type="match status" value="1"/>
</dbReference>
<feature type="domain" description="RING-type" evidence="5">
    <location>
        <begin position="8"/>
        <end position="48"/>
    </location>
</feature>
<evidence type="ECO:0000259" key="5">
    <source>
        <dbReference type="PROSITE" id="PS50089"/>
    </source>
</evidence>
<dbReference type="InterPro" id="IPR013083">
    <property type="entry name" value="Znf_RING/FYVE/PHD"/>
</dbReference>
<comment type="caution">
    <text evidence="6">The sequence shown here is derived from an EMBL/GenBank/DDBJ whole genome shotgun (WGS) entry which is preliminary data.</text>
</comment>
<protein>
    <recommendedName>
        <fullName evidence="5">RING-type domain-containing protein</fullName>
    </recommendedName>
</protein>
<dbReference type="PANTHER" id="PTHR24103">
    <property type="entry name" value="E3 UBIQUITIN-PROTEIN LIGASE TRIM"/>
    <property type="match status" value="1"/>
</dbReference>
<dbReference type="OrthoDB" id="426657at2759"/>
<dbReference type="InterPro" id="IPR001841">
    <property type="entry name" value="Znf_RING"/>
</dbReference>
<dbReference type="Gene3D" id="3.30.40.10">
    <property type="entry name" value="Zinc/RING finger domain, C3HC4 (zinc finger)"/>
    <property type="match status" value="1"/>
</dbReference>
<evidence type="ECO:0000313" key="7">
    <source>
        <dbReference type="Proteomes" id="UP000215902"/>
    </source>
</evidence>
<dbReference type="AlphaFoldDB" id="A0A267G8Z5"/>
<accession>A0A267G8Z5</accession>
<dbReference type="InterPro" id="IPR050143">
    <property type="entry name" value="TRIM/RBCC"/>
</dbReference>
<dbReference type="SUPFAM" id="SSF57850">
    <property type="entry name" value="RING/U-box"/>
    <property type="match status" value="1"/>
</dbReference>
<keyword evidence="7" id="KW-1185">Reference proteome</keyword>
<dbReference type="PROSITE" id="PS50089">
    <property type="entry name" value="ZF_RING_2"/>
    <property type="match status" value="1"/>
</dbReference>
<dbReference type="SUPFAM" id="SSF50960">
    <property type="entry name" value="TolB, C-terminal domain"/>
    <property type="match status" value="1"/>
</dbReference>
<sequence>MDASFVSCPLCSQLFTEPRELPCRHTVCLRCFRSLPADCSGGRSCPVCGQVCAVPPEQLTPDAKTSQMVQMYRMMTAAGGTTPKEPQQLGTEAACSQLNCSSRSVSACGPVSRMSVCESHLQSELEQLRSKLSRLTESHRRLEPARKRIVSAKWRLEHDVQTVEELLGEMQEMLGQTKNSLCAEIAAIQEQVSGCLQNLERVDRQVARAQAADAEQQTNEIFKAKSLLKNIDCEQPVINCPNLQRRLHSLTLLLQVELSKLCYRSEPDVTASPVLSLNADVVHKSPYRTWLLSNRVERSTQRHGTRRLNSSTSSRGGASSSASAFSRNSATAFTDAVASTAGKTGTPVAFGFPQSIESNSKVPWINFGQTNQSAQVPAETDEQIGVLPIGMFNSTGLQSCSGPTRLTVCSNTTGFFIGLLGQVTSERGPNPLPAECLVVLRSDSQDSLLFIDCKNSDSRFYCKLTGWDQKPNDLCWVPGGPRLALASGRGPSGASAEGREQLSFTARTSFGLSFGTSSDASVGVFTSSVEAPRKASASKPAATFAAPRPTSSSVTAATFSFAPPAKLASTPAATFSFAPAVTSASTTAATFSFAPAATSASTTAATFSFAPAATSASTPAAPAVVSVALADLSGCIVRSRKVDQLQRLTGLTANADKVFVAGVSAAHARLSVVCFSAESLELQSVIELSELPTDAASAGVFGISLCKSGLLFACPMSSRLLHHCLETGVTSAFSDEKLGEGSAFCADDRGLVFVARRDYLKVHLPDGRLLQTVESSPSAPVSCIFASSDLIFVSHLQSTVARVYSRGNFFK</sequence>
<evidence type="ECO:0000256" key="3">
    <source>
        <dbReference type="PROSITE-ProRule" id="PRU00175"/>
    </source>
</evidence>
<evidence type="ECO:0000256" key="1">
    <source>
        <dbReference type="ARBA" id="ARBA00022771"/>
    </source>
</evidence>
<dbReference type="EMBL" id="NIVC01000509">
    <property type="protein sequence ID" value="PAA81864.1"/>
    <property type="molecule type" value="Genomic_DNA"/>
</dbReference>
<keyword evidence="1 3" id="KW-0863">Zinc-finger</keyword>
<keyword evidence="1 3" id="KW-0479">Metal-binding</keyword>
<proteinExistence type="predicted"/>
<evidence type="ECO:0000256" key="2">
    <source>
        <dbReference type="ARBA" id="ARBA00022833"/>
    </source>
</evidence>
<dbReference type="GO" id="GO:0008270">
    <property type="term" value="F:zinc ion binding"/>
    <property type="evidence" value="ECO:0007669"/>
    <property type="project" value="UniProtKB-KW"/>
</dbReference>
<evidence type="ECO:0000256" key="4">
    <source>
        <dbReference type="SAM" id="MobiDB-lite"/>
    </source>
</evidence>
<keyword evidence="2" id="KW-0862">Zinc</keyword>
<gene>
    <name evidence="6" type="ORF">BOX15_Mlig004596g3</name>
</gene>
<dbReference type="Proteomes" id="UP000215902">
    <property type="component" value="Unassembled WGS sequence"/>
</dbReference>
<feature type="compositionally biased region" description="Low complexity" evidence="4">
    <location>
        <begin position="309"/>
        <end position="323"/>
    </location>
</feature>
<feature type="region of interest" description="Disordered" evidence="4">
    <location>
        <begin position="298"/>
        <end position="323"/>
    </location>
</feature>
<reference evidence="6 7" key="1">
    <citation type="submission" date="2017-06" db="EMBL/GenBank/DDBJ databases">
        <title>A platform for efficient transgenesis in Macrostomum lignano, a flatworm model organism for stem cell research.</title>
        <authorList>
            <person name="Berezikov E."/>
        </authorList>
    </citation>
    <scope>NUCLEOTIDE SEQUENCE [LARGE SCALE GENOMIC DNA]</scope>
    <source>
        <strain evidence="6">DV1</strain>
        <tissue evidence="6">Whole organism</tissue>
    </source>
</reference>
<organism evidence="6 7">
    <name type="scientific">Macrostomum lignano</name>
    <dbReference type="NCBI Taxonomy" id="282301"/>
    <lineage>
        <taxon>Eukaryota</taxon>
        <taxon>Metazoa</taxon>
        <taxon>Spiralia</taxon>
        <taxon>Lophotrochozoa</taxon>
        <taxon>Platyhelminthes</taxon>
        <taxon>Rhabditophora</taxon>
        <taxon>Macrostomorpha</taxon>
        <taxon>Macrostomida</taxon>
        <taxon>Macrostomidae</taxon>
        <taxon>Macrostomum</taxon>
    </lineage>
</organism>
<evidence type="ECO:0000313" key="6">
    <source>
        <dbReference type="EMBL" id="PAA81864.1"/>
    </source>
</evidence>